<organism evidence="2 3">
    <name type="scientific">Amycolatopsis coloradensis</name>
    <dbReference type="NCBI Taxonomy" id="76021"/>
    <lineage>
        <taxon>Bacteria</taxon>
        <taxon>Bacillati</taxon>
        <taxon>Actinomycetota</taxon>
        <taxon>Actinomycetes</taxon>
        <taxon>Pseudonocardiales</taxon>
        <taxon>Pseudonocardiaceae</taxon>
        <taxon>Amycolatopsis</taxon>
    </lineage>
</organism>
<proteinExistence type="predicted"/>
<evidence type="ECO:0000313" key="3">
    <source>
        <dbReference type="Proteomes" id="UP000187486"/>
    </source>
</evidence>
<comment type="caution">
    <text evidence="2">The sequence shown here is derived from an EMBL/GenBank/DDBJ whole genome shotgun (WGS) entry which is preliminary data.</text>
</comment>
<gene>
    <name evidence="2" type="ORF">BS329_08040</name>
</gene>
<feature type="domain" description="DUF6292" evidence="1">
    <location>
        <begin position="16"/>
        <end position="101"/>
    </location>
</feature>
<reference evidence="2 3" key="1">
    <citation type="submission" date="2016-01" db="EMBL/GenBank/DDBJ databases">
        <title>Amycolatopsis coloradensis genome sequencing and assembly.</title>
        <authorList>
            <person name="Mayilraj S."/>
        </authorList>
    </citation>
    <scope>NUCLEOTIDE SEQUENCE [LARGE SCALE GENOMIC DNA]</scope>
    <source>
        <strain evidence="2 3">DSM 44225</strain>
    </source>
</reference>
<dbReference type="AlphaFoldDB" id="A0A1R0KYR6"/>
<sequence>MEADFGEAALHGLRRYVRRVSEELGLQGEAFNAQTEPTASAYLALDRRLPDRPDRDVALLWTERHGWALTIETNAGEDLVVAGYLTAESLPPPQVVADFARSLLSGERSPRPEPPPQFDGEADLAHRLAAYPTPVAEPAFPRHG</sequence>
<name>A0A1R0KYR6_9PSEU</name>
<dbReference type="EMBL" id="MQUQ01000004">
    <property type="protein sequence ID" value="OLZ54470.1"/>
    <property type="molecule type" value="Genomic_DNA"/>
</dbReference>
<dbReference type="Proteomes" id="UP000187486">
    <property type="component" value="Unassembled WGS sequence"/>
</dbReference>
<accession>A0A1R0KYR6</accession>
<keyword evidence="3" id="KW-1185">Reference proteome</keyword>
<dbReference type="STRING" id="76021.BS329_08040"/>
<dbReference type="OrthoDB" id="4190452at2"/>
<evidence type="ECO:0000259" key="1">
    <source>
        <dbReference type="Pfam" id="PF19809"/>
    </source>
</evidence>
<dbReference type="Pfam" id="PF19809">
    <property type="entry name" value="DUF6292"/>
    <property type="match status" value="1"/>
</dbReference>
<evidence type="ECO:0000313" key="2">
    <source>
        <dbReference type="EMBL" id="OLZ54470.1"/>
    </source>
</evidence>
<protein>
    <recommendedName>
        <fullName evidence="1">DUF6292 domain-containing protein</fullName>
    </recommendedName>
</protein>
<dbReference type="InterPro" id="IPR046259">
    <property type="entry name" value="DUF6292"/>
</dbReference>